<protein>
    <submittedName>
        <fullName evidence="1">Uncharacterized protein</fullName>
    </submittedName>
</protein>
<sequence length="303" mass="33484">MPIDNVILEMFGPDPRILEIAAIFSAKQYGQTAEGKSDAGQASYYAALEIEVAATEDEERLDAALSWITHHASLLAEFDGEKVLEIQSHLSANDGSRSLCLDQAFIDALAENGLRLRHQVSREIVDRLQLAREGVVAHEGILPLDDPRWSQLADALGETFECGQMLRQLLETGPSESIWDVCWNRLVYQESIGEVSYAAAPYLAMFVCHSAEIDWNALAILSAIELARPDGPPLPPELAEPYFVTLHSVPQMLANHASQQWDELVTRCAASCIALARGQRELGRIYAEMSLAEGLAWLRREGE</sequence>
<evidence type="ECO:0000313" key="2">
    <source>
        <dbReference type="Proteomes" id="UP000318878"/>
    </source>
</evidence>
<keyword evidence="2" id="KW-1185">Reference proteome</keyword>
<accession>A0A5C5V1V6</accession>
<dbReference type="Proteomes" id="UP000318878">
    <property type="component" value="Unassembled WGS sequence"/>
</dbReference>
<dbReference type="AlphaFoldDB" id="A0A5C5V1V6"/>
<dbReference type="RefSeq" id="WP_146433979.1">
    <property type="nucleotide sequence ID" value="NZ_SJPF01000004.1"/>
</dbReference>
<comment type="caution">
    <text evidence="1">The sequence shown here is derived from an EMBL/GenBank/DDBJ whole genome shotgun (WGS) entry which is preliminary data.</text>
</comment>
<dbReference type="OrthoDB" id="796912at2"/>
<reference evidence="1 2" key="1">
    <citation type="submission" date="2019-02" db="EMBL/GenBank/DDBJ databases">
        <title>Deep-cultivation of Planctomycetes and their phenomic and genomic characterization uncovers novel biology.</title>
        <authorList>
            <person name="Wiegand S."/>
            <person name="Jogler M."/>
            <person name="Boedeker C."/>
            <person name="Pinto D."/>
            <person name="Vollmers J."/>
            <person name="Rivas-Marin E."/>
            <person name="Kohn T."/>
            <person name="Peeters S.H."/>
            <person name="Heuer A."/>
            <person name="Rast P."/>
            <person name="Oberbeckmann S."/>
            <person name="Bunk B."/>
            <person name="Jeske O."/>
            <person name="Meyerdierks A."/>
            <person name="Storesund J.E."/>
            <person name="Kallscheuer N."/>
            <person name="Luecker S."/>
            <person name="Lage O.M."/>
            <person name="Pohl T."/>
            <person name="Merkel B.J."/>
            <person name="Hornburger P."/>
            <person name="Mueller R.-W."/>
            <person name="Bruemmer F."/>
            <person name="Labrenz M."/>
            <person name="Spormann A.M."/>
            <person name="Op Den Camp H."/>
            <person name="Overmann J."/>
            <person name="Amann R."/>
            <person name="Jetten M.S.M."/>
            <person name="Mascher T."/>
            <person name="Medema M.H."/>
            <person name="Devos D.P."/>
            <person name="Kaster A.-K."/>
            <person name="Ovreas L."/>
            <person name="Rohde M."/>
            <person name="Galperin M.Y."/>
            <person name="Jogler C."/>
        </authorList>
    </citation>
    <scope>NUCLEOTIDE SEQUENCE [LARGE SCALE GENOMIC DNA]</scope>
    <source>
        <strain evidence="1 2">Enr8</strain>
    </source>
</reference>
<dbReference type="EMBL" id="SJPF01000004">
    <property type="protein sequence ID" value="TWT31675.1"/>
    <property type="molecule type" value="Genomic_DNA"/>
</dbReference>
<evidence type="ECO:0000313" key="1">
    <source>
        <dbReference type="EMBL" id="TWT31675.1"/>
    </source>
</evidence>
<organism evidence="1 2">
    <name type="scientific">Blastopirellula retiformator</name>
    <dbReference type="NCBI Taxonomy" id="2527970"/>
    <lineage>
        <taxon>Bacteria</taxon>
        <taxon>Pseudomonadati</taxon>
        <taxon>Planctomycetota</taxon>
        <taxon>Planctomycetia</taxon>
        <taxon>Pirellulales</taxon>
        <taxon>Pirellulaceae</taxon>
        <taxon>Blastopirellula</taxon>
    </lineage>
</organism>
<name>A0A5C5V1V6_9BACT</name>
<proteinExistence type="predicted"/>
<gene>
    <name evidence="1" type="ORF">Enr8_35990</name>
</gene>